<reference evidence="1" key="1">
    <citation type="submission" date="2014-12" db="EMBL/GenBank/DDBJ databases">
        <title>Insight into the proteome of Arion vulgaris.</title>
        <authorList>
            <person name="Aradska J."/>
            <person name="Bulat T."/>
            <person name="Smidak R."/>
            <person name="Sarate P."/>
            <person name="Gangsoo J."/>
            <person name="Sialana F."/>
            <person name="Bilban M."/>
            <person name="Lubec G."/>
        </authorList>
    </citation>
    <scope>NUCLEOTIDE SEQUENCE</scope>
    <source>
        <tissue evidence="1">Skin</tissue>
    </source>
</reference>
<gene>
    <name evidence="1" type="primary">ORF220715</name>
</gene>
<dbReference type="EMBL" id="HACG01052343">
    <property type="protein sequence ID" value="CEK99214.1"/>
    <property type="molecule type" value="Transcribed_RNA"/>
</dbReference>
<sequence>MNRKELKIRENRLIIQIRKIKLKYFEQIGCEEQETTITWYLRKKDDHGEDGFKISHGLSMIAAEAVHLVYEREELRR</sequence>
<organism evidence="1">
    <name type="scientific">Arion vulgaris</name>
    <dbReference type="NCBI Taxonomy" id="1028688"/>
    <lineage>
        <taxon>Eukaryota</taxon>
        <taxon>Metazoa</taxon>
        <taxon>Spiralia</taxon>
        <taxon>Lophotrochozoa</taxon>
        <taxon>Mollusca</taxon>
        <taxon>Gastropoda</taxon>
        <taxon>Heterobranchia</taxon>
        <taxon>Euthyneura</taxon>
        <taxon>Panpulmonata</taxon>
        <taxon>Eupulmonata</taxon>
        <taxon>Stylommatophora</taxon>
        <taxon>Helicina</taxon>
        <taxon>Arionoidea</taxon>
        <taxon>Arionidae</taxon>
        <taxon>Arion</taxon>
    </lineage>
</organism>
<proteinExistence type="predicted"/>
<protein>
    <submittedName>
        <fullName evidence="1">Uncharacterized protein</fullName>
    </submittedName>
</protein>
<feature type="non-terminal residue" evidence="1">
    <location>
        <position position="77"/>
    </location>
</feature>
<evidence type="ECO:0000313" key="1">
    <source>
        <dbReference type="EMBL" id="CEK99214.1"/>
    </source>
</evidence>
<name>A0A0B7C165_9EUPU</name>
<accession>A0A0B7C165</accession>
<dbReference type="AlphaFoldDB" id="A0A0B7C165"/>